<evidence type="ECO:0000259" key="2">
    <source>
        <dbReference type="PROSITE" id="PS50405"/>
    </source>
</evidence>
<evidence type="ECO:0000313" key="4">
    <source>
        <dbReference type="Proteomes" id="UP000054396"/>
    </source>
</evidence>
<dbReference type="STRING" id="1685382.AVJ23_02600"/>
<dbReference type="Proteomes" id="UP000054396">
    <property type="component" value="Unassembled WGS sequence"/>
</dbReference>
<dbReference type="EMBL" id="LPXO01000001">
    <property type="protein sequence ID" value="KUF12626.1"/>
    <property type="molecule type" value="Genomic_DNA"/>
</dbReference>
<dbReference type="Gene3D" id="3.40.30.10">
    <property type="entry name" value="Glutaredoxin"/>
    <property type="match status" value="1"/>
</dbReference>
<dbReference type="InterPro" id="IPR036282">
    <property type="entry name" value="Glutathione-S-Trfase_C_sf"/>
</dbReference>
<dbReference type="InterPro" id="IPR010987">
    <property type="entry name" value="Glutathione-S-Trfase_C-like"/>
</dbReference>
<dbReference type="Gene3D" id="1.20.1050.10">
    <property type="match status" value="1"/>
</dbReference>
<dbReference type="SUPFAM" id="SSF47616">
    <property type="entry name" value="GST C-terminal domain-like"/>
    <property type="match status" value="1"/>
</dbReference>
<dbReference type="CDD" id="cd03178">
    <property type="entry name" value="GST_C_Ure2p_like"/>
    <property type="match status" value="1"/>
</dbReference>
<dbReference type="SFLD" id="SFLDG01151">
    <property type="entry name" value="Main.2:_Nu-like"/>
    <property type="match status" value="1"/>
</dbReference>
<comment type="caution">
    <text evidence="3">The sequence shown here is derived from an EMBL/GenBank/DDBJ whole genome shotgun (WGS) entry which is preliminary data.</text>
</comment>
<feature type="domain" description="GST C-terminal" evidence="2">
    <location>
        <begin position="108"/>
        <end position="232"/>
    </location>
</feature>
<dbReference type="PROSITE" id="PS50405">
    <property type="entry name" value="GST_CTER"/>
    <property type="match status" value="1"/>
</dbReference>
<gene>
    <name evidence="3" type="ORF">AVJ23_02600</name>
</gene>
<dbReference type="OrthoDB" id="9803562at2"/>
<dbReference type="AlphaFoldDB" id="A0A0W7WPU6"/>
<dbReference type="SFLD" id="SFLDS00019">
    <property type="entry name" value="Glutathione_Transferase_(cytos"/>
    <property type="match status" value="1"/>
</dbReference>
<dbReference type="RefSeq" id="WP_058860570.1">
    <property type="nucleotide sequence ID" value="NZ_LPXO01000001.1"/>
</dbReference>
<dbReference type="PANTHER" id="PTHR44051:SF19">
    <property type="entry name" value="DISULFIDE-BOND OXIDOREDUCTASE YFCG"/>
    <property type="match status" value="1"/>
</dbReference>
<feature type="domain" description="GST N-terminal" evidence="1">
    <location>
        <begin position="18"/>
        <end position="105"/>
    </location>
</feature>
<keyword evidence="3" id="KW-0808">Transferase</keyword>
<evidence type="ECO:0000313" key="3">
    <source>
        <dbReference type="EMBL" id="KUF12626.1"/>
    </source>
</evidence>
<dbReference type="InterPro" id="IPR040079">
    <property type="entry name" value="Glutathione_S-Trfase"/>
</dbReference>
<reference evidence="3 4" key="1">
    <citation type="submission" date="2015-12" db="EMBL/GenBank/DDBJ databases">
        <authorList>
            <person name="Shamseldin A."/>
            <person name="Moawad H."/>
            <person name="Abd El-Rahim W.M."/>
            <person name="Sadowsky M.J."/>
        </authorList>
    </citation>
    <scope>NUCLEOTIDE SEQUENCE [LARGE SCALE GENOMIC DNA]</scope>
    <source>
        <strain evidence="3 4">SJ5A-1</strain>
    </source>
</reference>
<dbReference type="GO" id="GO:0016740">
    <property type="term" value="F:transferase activity"/>
    <property type="evidence" value="ECO:0007669"/>
    <property type="project" value="UniProtKB-KW"/>
</dbReference>
<dbReference type="PANTHER" id="PTHR44051">
    <property type="entry name" value="GLUTATHIONE S-TRANSFERASE-RELATED"/>
    <property type="match status" value="1"/>
</dbReference>
<accession>A0A0W7WPU6</accession>
<sequence length="232" mass="25878">MTDLTDHPITRRWAPRHPDRIQLYSFPTPNGVKISIALEEMGLPYEAHRVTLSDADVKSDAFLSLNPNNKIPAIIDPDGPGGEPLPLFESGAILVYLAEKSGQLIGTDAAERAQILQWLMFQMGGVGPMFGQLGYFTKLGGKEIEDPRPRTRYINEARRLLGVIEKQLDGRDWIMGDYSIADIALAPWLRALDFYGVRDTVGWAEHPRTVAYLDRFLARPAVQAGLNVPPRD</sequence>
<dbReference type="InterPro" id="IPR004045">
    <property type="entry name" value="Glutathione_S-Trfase_N"/>
</dbReference>
<evidence type="ECO:0000259" key="1">
    <source>
        <dbReference type="PROSITE" id="PS50404"/>
    </source>
</evidence>
<keyword evidence="4" id="KW-1185">Reference proteome</keyword>
<dbReference type="SFLD" id="SFLDG00358">
    <property type="entry name" value="Main_(cytGST)"/>
    <property type="match status" value="1"/>
</dbReference>
<organism evidence="3 4">
    <name type="scientific">Pseudoponticoccus marisrubri</name>
    <dbReference type="NCBI Taxonomy" id="1685382"/>
    <lineage>
        <taxon>Bacteria</taxon>
        <taxon>Pseudomonadati</taxon>
        <taxon>Pseudomonadota</taxon>
        <taxon>Alphaproteobacteria</taxon>
        <taxon>Rhodobacterales</taxon>
        <taxon>Roseobacteraceae</taxon>
        <taxon>Pseudoponticoccus</taxon>
    </lineage>
</organism>
<dbReference type="Pfam" id="PF13410">
    <property type="entry name" value="GST_C_2"/>
    <property type="match status" value="1"/>
</dbReference>
<dbReference type="CDD" id="cd03048">
    <property type="entry name" value="GST_N_Ure2p_like"/>
    <property type="match status" value="1"/>
</dbReference>
<dbReference type="SUPFAM" id="SSF52833">
    <property type="entry name" value="Thioredoxin-like"/>
    <property type="match status" value="1"/>
</dbReference>
<proteinExistence type="predicted"/>
<protein>
    <submittedName>
        <fullName evidence="3">Glutathione S-transferase</fullName>
    </submittedName>
</protein>
<dbReference type="InterPro" id="IPR036249">
    <property type="entry name" value="Thioredoxin-like_sf"/>
</dbReference>
<name>A0A0W7WPU6_9RHOB</name>
<dbReference type="PROSITE" id="PS50404">
    <property type="entry name" value="GST_NTER"/>
    <property type="match status" value="1"/>
</dbReference>
<dbReference type="Pfam" id="PF02798">
    <property type="entry name" value="GST_N"/>
    <property type="match status" value="1"/>
</dbReference>